<dbReference type="Pfam" id="PF03748">
    <property type="entry name" value="FliL"/>
    <property type="match status" value="1"/>
</dbReference>
<evidence type="ECO:0000256" key="8">
    <source>
        <dbReference type="ARBA" id="ARBA00022989"/>
    </source>
</evidence>
<keyword evidence="11" id="KW-0966">Cell projection</keyword>
<evidence type="ECO:0000256" key="2">
    <source>
        <dbReference type="ARBA" id="ARBA00004162"/>
    </source>
</evidence>
<evidence type="ECO:0000256" key="5">
    <source>
        <dbReference type="ARBA" id="ARBA00022500"/>
    </source>
</evidence>
<accession>A0ABQ5ZZ22</accession>
<keyword evidence="7 10" id="KW-0283">Flagellar rotation</keyword>
<organism evidence="11 12">
    <name type="scientific">Marinospirillum insulare</name>
    <dbReference type="NCBI Taxonomy" id="217169"/>
    <lineage>
        <taxon>Bacteria</taxon>
        <taxon>Pseudomonadati</taxon>
        <taxon>Pseudomonadota</taxon>
        <taxon>Gammaproteobacteria</taxon>
        <taxon>Oceanospirillales</taxon>
        <taxon>Oceanospirillaceae</taxon>
        <taxon>Marinospirillum</taxon>
    </lineage>
</organism>
<dbReference type="InterPro" id="IPR005503">
    <property type="entry name" value="FliL"/>
</dbReference>
<evidence type="ECO:0000313" key="11">
    <source>
        <dbReference type="EMBL" id="GLR63916.1"/>
    </source>
</evidence>
<sequence length="161" mass="18121">MAEGEKKNKLLLIGGLVIGLAIIGALAVGGTLYFLDREPSEDGEQSTSATQDKPTKSTSFYYSFEEPFVAPMVSSDRRQRFMQTSLAIKTESADIALAVEKHMPLLKNNLNRLFTKQDYQTMQTPEGKLQLQMSAYEVVQEVMDRENMKIDEVLITDFVMQ</sequence>
<reference evidence="12" key="1">
    <citation type="journal article" date="2019" name="Int. J. Syst. Evol. Microbiol.">
        <title>The Global Catalogue of Microorganisms (GCM) 10K type strain sequencing project: providing services to taxonomists for standard genome sequencing and annotation.</title>
        <authorList>
            <consortium name="The Broad Institute Genomics Platform"/>
            <consortium name="The Broad Institute Genome Sequencing Center for Infectious Disease"/>
            <person name="Wu L."/>
            <person name="Ma J."/>
        </authorList>
    </citation>
    <scope>NUCLEOTIDE SEQUENCE [LARGE SCALE GENOMIC DNA]</scope>
    <source>
        <strain evidence="12">NBRC 100033</strain>
    </source>
</reference>
<dbReference type="PANTHER" id="PTHR35091">
    <property type="entry name" value="FLAGELLAR PROTEIN FLIL"/>
    <property type="match status" value="1"/>
</dbReference>
<keyword evidence="11" id="KW-0969">Cilium</keyword>
<dbReference type="Proteomes" id="UP001156682">
    <property type="component" value="Unassembled WGS sequence"/>
</dbReference>
<keyword evidence="4" id="KW-1003">Cell membrane</keyword>
<keyword evidence="6 10" id="KW-0812">Transmembrane</keyword>
<comment type="similarity">
    <text evidence="3 10">Belongs to the FliL family.</text>
</comment>
<proteinExistence type="inferred from homology"/>
<gene>
    <name evidence="11" type="primary">fliL</name>
    <name evidence="11" type="ORF">GCM10007878_13530</name>
</gene>
<feature type="transmembrane region" description="Helical" evidence="10">
    <location>
        <begin position="12"/>
        <end position="35"/>
    </location>
</feature>
<keyword evidence="12" id="KW-1185">Reference proteome</keyword>
<evidence type="ECO:0000256" key="10">
    <source>
        <dbReference type="RuleBase" id="RU364125"/>
    </source>
</evidence>
<evidence type="ECO:0000256" key="4">
    <source>
        <dbReference type="ARBA" id="ARBA00022475"/>
    </source>
</evidence>
<dbReference type="PANTHER" id="PTHR35091:SF2">
    <property type="entry name" value="FLAGELLAR PROTEIN FLIL"/>
    <property type="match status" value="1"/>
</dbReference>
<evidence type="ECO:0000256" key="9">
    <source>
        <dbReference type="ARBA" id="ARBA00023136"/>
    </source>
</evidence>
<evidence type="ECO:0000256" key="6">
    <source>
        <dbReference type="ARBA" id="ARBA00022692"/>
    </source>
</evidence>
<evidence type="ECO:0000256" key="3">
    <source>
        <dbReference type="ARBA" id="ARBA00008281"/>
    </source>
</evidence>
<comment type="subcellular location">
    <subcellularLocation>
        <location evidence="10">Cell inner membrane</location>
    </subcellularLocation>
    <subcellularLocation>
        <location evidence="2">Cell membrane</location>
        <topology evidence="2">Single-pass membrane protein</topology>
    </subcellularLocation>
</comment>
<protein>
    <recommendedName>
        <fullName evidence="10">Flagellar protein FliL</fullName>
    </recommendedName>
</protein>
<evidence type="ECO:0000256" key="7">
    <source>
        <dbReference type="ARBA" id="ARBA00022779"/>
    </source>
</evidence>
<dbReference type="RefSeq" id="WP_051610363.1">
    <property type="nucleotide sequence ID" value="NZ_BSOR01000020.1"/>
</dbReference>
<comment type="caution">
    <text evidence="11">The sequence shown here is derived from an EMBL/GenBank/DDBJ whole genome shotgun (WGS) entry which is preliminary data.</text>
</comment>
<dbReference type="EMBL" id="BSOR01000020">
    <property type="protein sequence ID" value="GLR63916.1"/>
    <property type="molecule type" value="Genomic_DNA"/>
</dbReference>
<keyword evidence="5 10" id="KW-0145">Chemotaxis</keyword>
<keyword evidence="8 10" id="KW-1133">Transmembrane helix</keyword>
<comment type="function">
    <text evidence="1 10">Controls the rotational direction of flagella during chemotaxis.</text>
</comment>
<evidence type="ECO:0000313" key="12">
    <source>
        <dbReference type="Proteomes" id="UP001156682"/>
    </source>
</evidence>
<keyword evidence="11" id="KW-0282">Flagellum</keyword>
<keyword evidence="9 10" id="KW-0472">Membrane</keyword>
<evidence type="ECO:0000256" key="1">
    <source>
        <dbReference type="ARBA" id="ARBA00002254"/>
    </source>
</evidence>
<keyword evidence="10" id="KW-0997">Cell inner membrane</keyword>
<name>A0ABQ5ZZ22_9GAMM</name>